<dbReference type="AlphaFoldDB" id="A0A7J7JTR0"/>
<dbReference type="SUPFAM" id="SSF51197">
    <property type="entry name" value="Clavaminate synthase-like"/>
    <property type="match status" value="1"/>
</dbReference>
<proteinExistence type="predicted"/>
<reference evidence="1" key="1">
    <citation type="submission" date="2020-06" db="EMBL/GenBank/DDBJ databases">
        <title>Draft genome of Bugula neritina, a colonial animal packing powerful symbionts and potential medicines.</title>
        <authorList>
            <person name="Rayko M."/>
        </authorList>
    </citation>
    <scope>NUCLEOTIDE SEQUENCE [LARGE SCALE GENOMIC DNA]</scope>
    <source>
        <strain evidence="1">Kwan_BN1</strain>
    </source>
</reference>
<name>A0A7J7JTR0_BUGNE</name>
<comment type="caution">
    <text evidence="1">The sequence shown here is derived from an EMBL/GenBank/DDBJ whole genome shotgun (WGS) entry which is preliminary data.</text>
</comment>
<dbReference type="Proteomes" id="UP000593567">
    <property type="component" value="Unassembled WGS sequence"/>
</dbReference>
<accession>A0A7J7JTR0</accession>
<sequence>MNRSTRKYEAVTAPPGGIIDNIGDVMKFWTSDTLFAKNYSLCSLRTVYVFQKHRVLVSDDMHLQEADRVSIPFFAIPDQTTLIECLVGRSKYPPVTMHEWLKQKIDSAFKERQLQ</sequence>
<evidence type="ECO:0000313" key="1">
    <source>
        <dbReference type="EMBL" id="KAF6029054.1"/>
    </source>
</evidence>
<dbReference type="OrthoDB" id="288590at2759"/>
<organism evidence="1 2">
    <name type="scientific">Bugula neritina</name>
    <name type="common">Brown bryozoan</name>
    <name type="synonym">Sertularia neritina</name>
    <dbReference type="NCBI Taxonomy" id="10212"/>
    <lineage>
        <taxon>Eukaryota</taxon>
        <taxon>Metazoa</taxon>
        <taxon>Spiralia</taxon>
        <taxon>Lophotrochozoa</taxon>
        <taxon>Bryozoa</taxon>
        <taxon>Gymnolaemata</taxon>
        <taxon>Cheilostomatida</taxon>
        <taxon>Flustrina</taxon>
        <taxon>Buguloidea</taxon>
        <taxon>Bugulidae</taxon>
        <taxon>Bugula</taxon>
    </lineage>
</organism>
<dbReference type="EMBL" id="VXIV02001858">
    <property type="protein sequence ID" value="KAF6029054.1"/>
    <property type="molecule type" value="Genomic_DNA"/>
</dbReference>
<gene>
    <name evidence="1" type="ORF">EB796_012634</name>
</gene>
<keyword evidence="2" id="KW-1185">Reference proteome</keyword>
<evidence type="ECO:0000313" key="2">
    <source>
        <dbReference type="Proteomes" id="UP000593567"/>
    </source>
</evidence>
<protein>
    <submittedName>
        <fullName evidence="1">Uncharacterized protein</fullName>
    </submittedName>
</protein>
<dbReference type="Gene3D" id="2.60.120.330">
    <property type="entry name" value="B-lactam Antibiotic, Isopenicillin N Synthase, Chain"/>
    <property type="match status" value="1"/>
</dbReference>
<dbReference type="InterPro" id="IPR027443">
    <property type="entry name" value="IPNS-like_sf"/>
</dbReference>